<dbReference type="PROSITE" id="PS00028">
    <property type="entry name" value="ZINC_FINGER_C2H2_1"/>
    <property type="match status" value="1"/>
</dbReference>
<evidence type="ECO:0000313" key="5">
    <source>
        <dbReference type="Proteomes" id="UP000507470"/>
    </source>
</evidence>
<gene>
    <name evidence="4" type="ORF">MCOR_52691</name>
</gene>
<feature type="region of interest" description="Disordered" evidence="2">
    <location>
        <begin position="249"/>
        <end position="282"/>
    </location>
</feature>
<keyword evidence="5" id="KW-1185">Reference proteome</keyword>
<reference evidence="4 5" key="1">
    <citation type="submission" date="2020-06" db="EMBL/GenBank/DDBJ databases">
        <authorList>
            <person name="Li R."/>
            <person name="Bekaert M."/>
        </authorList>
    </citation>
    <scope>NUCLEOTIDE SEQUENCE [LARGE SCALE GENOMIC DNA]</scope>
    <source>
        <strain evidence="5">wild</strain>
    </source>
</reference>
<dbReference type="OrthoDB" id="8191482at2759"/>
<keyword evidence="1" id="KW-0862">Zinc</keyword>
<accession>A0A6J8EN39</accession>
<dbReference type="PROSITE" id="PS50157">
    <property type="entry name" value="ZINC_FINGER_C2H2_2"/>
    <property type="match status" value="1"/>
</dbReference>
<feature type="region of interest" description="Disordered" evidence="2">
    <location>
        <begin position="196"/>
        <end position="215"/>
    </location>
</feature>
<dbReference type="InterPro" id="IPR013087">
    <property type="entry name" value="Znf_C2H2_type"/>
</dbReference>
<keyword evidence="1" id="KW-0863">Zinc-finger</keyword>
<feature type="compositionally biased region" description="Polar residues" evidence="2">
    <location>
        <begin position="29"/>
        <end position="39"/>
    </location>
</feature>
<evidence type="ECO:0000256" key="1">
    <source>
        <dbReference type="PROSITE-ProRule" id="PRU00042"/>
    </source>
</evidence>
<sequence>MPKIKKKSVRQKNLEEKLQKKLQRHSKLTFPSKQTTGKGTETIKSDRNKMVTSPDQTNNQPTLVHSNDNSRSGQLQSQIPKSDKKIAASKNKLREYFRKNSGKKPDKSSVVMMANESSKTHIGDEPLTCDICCKGDVTNTMANDRNDISSDHDHTISNTNQDHHDHTISNTDQDHTISNTDQDHTISNTVQDYTISNTDQDQTISNTDQDHTISNTDQDYTILNIDQDHTISNTDQDHTISNIDQDHTISNTDQDFTSNNDQDFTISNTDQDHTISNNDQDHTISNTDQDFTISNIDQDHSTISNISNEQFLCGMCGKRFSGENKLRLHIKITHKP</sequence>
<evidence type="ECO:0000259" key="3">
    <source>
        <dbReference type="PROSITE" id="PS50157"/>
    </source>
</evidence>
<dbReference type="AlphaFoldDB" id="A0A6J8EN39"/>
<keyword evidence="1" id="KW-0479">Metal-binding</keyword>
<name>A0A6J8EN39_MYTCO</name>
<dbReference type="Proteomes" id="UP000507470">
    <property type="component" value="Unassembled WGS sequence"/>
</dbReference>
<proteinExistence type="predicted"/>
<feature type="domain" description="C2H2-type" evidence="3">
    <location>
        <begin position="311"/>
        <end position="336"/>
    </location>
</feature>
<evidence type="ECO:0000256" key="2">
    <source>
        <dbReference type="SAM" id="MobiDB-lite"/>
    </source>
</evidence>
<evidence type="ECO:0000313" key="4">
    <source>
        <dbReference type="EMBL" id="CAC5420471.1"/>
    </source>
</evidence>
<feature type="compositionally biased region" description="Basic and acidic residues" evidence="2">
    <location>
        <begin position="144"/>
        <end position="175"/>
    </location>
</feature>
<feature type="region of interest" description="Disordered" evidence="2">
    <location>
        <begin position="144"/>
        <end position="182"/>
    </location>
</feature>
<dbReference type="EMBL" id="CACVKT020009142">
    <property type="protein sequence ID" value="CAC5420471.1"/>
    <property type="molecule type" value="Genomic_DNA"/>
</dbReference>
<feature type="region of interest" description="Disordered" evidence="2">
    <location>
        <begin position="19"/>
        <end position="86"/>
    </location>
</feature>
<organism evidence="4 5">
    <name type="scientific">Mytilus coruscus</name>
    <name type="common">Sea mussel</name>
    <dbReference type="NCBI Taxonomy" id="42192"/>
    <lineage>
        <taxon>Eukaryota</taxon>
        <taxon>Metazoa</taxon>
        <taxon>Spiralia</taxon>
        <taxon>Lophotrochozoa</taxon>
        <taxon>Mollusca</taxon>
        <taxon>Bivalvia</taxon>
        <taxon>Autobranchia</taxon>
        <taxon>Pteriomorphia</taxon>
        <taxon>Mytilida</taxon>
        <taxon>Mytiloidea</taxon>
        <taxon>Mytilidae</taxon>
        <taxon>Mytilinae</taxon>
        <taxon>Mytilus</taxon>
    </lineage>
</organism>
<protein>
    <recommendedName>
        <fullName evidence="3">C2H2-type domain-containing protein</fullName>
    </recommendedName>
</protein>
<feature type="compositionally biased region" description="Polar residues" evidence="2">
    <location>
        <begin position="50"/>
        <end position="80"/>
    </location>
</feature>
<dbReference type="GO" id="GO:0008270">
    <property type="term" value="F:zinc ion binding"/>
    <property type="evidence" value="ECO:0007669"/>
    <property type="project" value="UniProtKB-KW"/>
</dbReference>